<evidence type="ECO:0000256" key="1">
    <source>
        <dbReference type="SAM" id="SignalP"/>
    </source>
</evidence>
<gene>
    <name evidence="2" type="ORF">AAHA92_19389</name>
</gene>
<feature type="signal peptide" evidence="1">
    <location>
        <begin position="1"/>
        <end position="20"/>
    </location>
</feature>
<dbReference type="GO" id="GO:1990699">
    <property type="term" value="F:palmitoleyl hydrolase activity"/>
    <property type="evidence" value="ECO:0007669"/>
    <property type="project" value="UniProtKB-EC"/>
</dbReference>
<keyword evidence="2" id="KW-0378">Hydrolase</keyword>
<organism evidence="2 3">
    <name type="scientific">Salvia divinorum</name>
    <name type="common">Maria pastora</name>
    <name type="synonym">Diviner's sage</name>
    <dbReference type="NCBI Taxonomy" id="28513"/>
    <lineage>
        <taxon>Eukaryota</taxon>
        <taxon>Viridiplantae</taxon>
        <taxon>Streptophyta</taxon>
        <taxon>Embryophyta</taxon>
        <taxon>Tracheophyta</taxon>
        <taxon>Spermatophyta</taxon>
        <taxon>Magnoliopsida</taxon>
        <taxon>eudicotyledons</taxon>
        <taxon>Gunneridae</taxon>
        <taxon>Pentapetalae</taxon>
        <taxon>asterids</taxon>
        <taxon>lamiids</taxon>
        <taxon>Lamiales</taxon>
        <taxon>Lamiaceae</taxon>
        <taxon>Nepetoideae</taxon>
        <taxon>Mentheae</taxon>
        <taxon>Salviinae</taxon>
        <taxon>Salvia</taxon>
        <taxon>Salvia subgen. Calosphace</taxon>
    </lineage>
</organism>
<proteinExistence type="predicted"/>
<name>A0ABD1H567_SALDI</name>
<dbReference type="Proteomes" id="UP001567538">
    <property type="component" value="Unassembled WGS sequence"/>
</dbReference>
<accession>A0ABD1H567</accession>
<keyword evidence="1" id="KW-0732">Signal</keyword>
<evidence type="ECO:0000313" key="3">
    <source>
        <dbReference type="Proteomes" id="UP001567538"/>
    </source>
</evidence>
<sequence>MDALLLAFAILSLVAVGIDGYRNVTISILDLVVAKGADDTPPVYAYSPGFGDGIDNWHVYLQTATATASPSLEIVSAVVVDSGENHYPAYHRC</sequence>
<dbReference type="EMBL" id="JBEAFC010000007">
    <property type="protein sequence ID" value="KAL1551565.1"/>
    <property type="molecule type" value="Genomic_DNA"/>
</dbReference>
<comment type="caution">
    <text evidence="2">The sequence shown here is derived from an EMBL/GenBank/DDBJ whole genome shotgun (WGS) entry which is preliminary data.</text>
</comment>
<dbReference type="EC" id="3.1.1.98" evidence="2"/>
<evidence type="ECO:0000313" key="2">
    <source>
        <dbReference type="EMBL" id="KAL1551565.1"/>
    </source>
</evidence>
<feature type="chain" id="PRO_5044747819" evidence="1">
    <location>
        <begin position="21"/>
        <end position="93"/>
    </location>
</feature>
<keyword evidence="3" id="KW-1185">Reference proteome</keyword>
<protein>
    <submittedName>
        <fullName evidence="2">[Wnt protein] O-palmitoleoyl-L-serine hydrolase</fullName>
        <ecNumber evidence="2">3.1.1.98</ecNumber>
    </submittedName>
</protein>
<reference evidence="2 3" key="1">
    <citation type="submission" date="2024-06" db="EMBL/GenBank/DDBJ databases">
        <title>A chromosome level genome sequence of Diviner's sage (Salvia divinorum).</title>
        <authorList>
            <person name="Ford S.A."/>
            <person name="Ro D.-K."/>
            <person name="Ness R.W."/>
            <person name="Phillips M.A."/>
        </authorList>
    </citation>
    <scope>NUCLEOTIDE SEQUENCE [LARGE SCALE GENOMIC DNA]</scope>
    <source>
        <strain evidence="2">SAF-2024a</strain>
        <tissue evidence="2">Leaf</tissue>
    </source>
</reference>
<dbReference type="AlphaFoldDB" id="A0ABD1H567"/>